<evidence type="ECO:0000313" key="1">
    <source>
        <dbReference type="EMBL" id="PWW73892.1"/>
    </source>
</evidence>
<gene>
    <name evidence="1" type="ORF">C7212DRAFT_329983</name>
</gene>
<dbReference type="OrthoDB" id="5367316at2759"/>
<reference evidence="1 2" key="1">
    <citation type="submission" date="2018-03" db="EMBL/GenBank/DDBJ databases">
        <title>Genomes of Pezizomycetes fungi and the evolution of truffles.</title>
        <authorList>
            <person name="Murat C."/>
            <person name="Payen T."/>
            <person name="Noel B."/>
            <person name="Kuo A."/>
            <person name="Martin F.M."/>
        </authorList>
    </citation>
    <scope>NUCLEOTIDE SEQUENCE [LARGE SCALE GENOMIC DNA]</scope>
    <source>
        <strain evidence="1">091103-1</strain>
    </source>
</reference>
<sequence>TPTLSHIFWAAQIDSVSPPFFPFFEFLLAAVELSQHFAGAMASLHFDFALSVLPLLAQAGSSCPSGSGVATRITKFVIGATPGKVFGATGDFSNAKCGSYIPSL</sequence>
<dbReference type="EMBL" id="PYWC01000072">
    <property type="protein sequence ID" value="PWW73892.1"/>
    <property type="molecule type" value="Genomic_DNA"/>
</dbReference>
<evidence type="ECO:0000313" key="2">
    <source>
        <dbReference type="Proteomes" id="UP000246991"/>
    </source>
</evidence>
<proteinExistence type="predicted"/>
<dbReference type="Proteomes" id="UP000246991">
    <property type="component" value="Unassembled WGS sequence"/>
</dbReference>
<organism evidence="1 2">
    <name type="scientific">Tuber magnatum</name>
    <name type="common">white Piedmont truffle</name>
    <dbReference type="NCBI Taxonomy" id="42249"/>
    <lineage>
        <taxon>Eukaryota</taxon>
        <taxon>Fungi</taxon>
        <taxon>Dikarya</taxon>
        <taxon>Ascomycota</taxon>
        <taxon>Pezizomycotina</taxon>
        <taxon>Pezizomycetes</taxon>
        <taxon>Pezizales</taxon>
        <taxon>Tuberaceae</taxon>
        <taxon>Tuber</taxon>
    </lineage>
</organism>
<comment type="caution">
    <text evidence="1">The sequence shown here is derived from an EMBL/GenBank/DDBJ whole genome shotgun (WGS) entry which is preliminary data.</text>
</comment>
<dbReference type="AlphaFoldDB" id="A0A317SHM8"/>
<name>A0A317SHM8_9PEZI</name>
<keyword evidence="2" id="KW-1185">Reference proteome</keyword>
<accession>A0A317SHM8</accession>
<protein>
    <submittedName>
        <fullName evidence="1">Uncharacterized protein</fullName>
    </submittedName>
</protein>
<feature type="non-terminal residue" evidence="1">
    <location>
        <position position="1"/>
    </location>
</feature>